<feature type="transmembrane region" description="Helical" evidence="6">
    <location>
        <begin position="226"/>
        <end position="257"/>
    </location>
</feature>
<dbReference type="AlphaFoldDB" id="A0AAU9EWA2"/>
<accession>A0AAU9EWA2</accession>
<feature type="compositionally biased region" description="Pro residues" evidence="5">
    <location>
        <begin position="40"/>
        <end position="51"/>
    </location>
</feature>
<evidence type="ECO:0000256" key="5">
    <source>
        <dbReference type="SAM" id="MobiDB-lite"/>
    </source>
</evidence>
<feature type="transmembrane region" description="Helical" evidence="6">
    <location>
        <begin position="145"/>
        <end position="168"/>
    </location>
</feature>
<evidence type="ECO:0000256" key="2">
    <source>
        <dbReference type="ARBA" id="ARBA00022692"/>
    </source>
</evidence>
<evidence type="ECO:0000259" key="7">
    <source>
        <dbReference type="Pfam" id="PF04893"/>
    </source>
</evidence>
<keyword evidence="2 6" id="KW-0812">Transmembrane</keyword>
<comment type="subcellular location">
    <subcellularLocation>
        <location evidence="1">Membrane</location>
        <topology evidence="1">Multi-pass membrane protein</topology>
    </subcellularLocation>
</comment>
<keyword evidence="4 6" id="KW-0472">Membrane</keyword>
<dbReference type="GO" id="GO:0016020">
    <property type="term" value="C:membrane"/>
    <property type="evidence" value="ECO:0007669"/>
    <property type="project" value="UniProtKB-SubCell"/>
</dbReference>
<protein>
    <recommendedName>
        <fullName evidence="7">Yip1 domain-containing protein</fullName>
    </recommendedName>
</protein>
<feature type="domain" description="Yip1" evidence="7">
    <location>
        <begin position="88"/>
        <end position="242"/>
    </location>
</feature>
<dbReference type="EMBL" id="AP028679">
    <property type="protein sequence ID" value="BEQ15835.1"/>
    <property type="molecule type" value="Genomic_DNA"/>
</dbReference>
<feature type="region of interest" description="Disordered" evidence="5">
    <location>
        <begin position="37"/>
        <end position="66"/>
    </location>
</feature>
<dbReference type="Proteomes" id="UP001366166">
    <property type="component" value="Chromosome"/>
</dbReference>
<proteinExistence type="predicted"/>
<name>A0AAU9EWA2_9BACT</name>
<evidence type="ECO:0000256" key="4">
    <source>
        <dbReference type="ARBA" id="ARBA00023136"/>
    </source>
</evidence>
<dbReference type="KEGG" id="dmp:FAK_29010"/>
<dbReference type="Pfam" id="PF04893">
    <property type="entry name" value="Yip1"/>
    <property type="match status" value="1"/>
</dbReference>
<organism evidence="8 9">
    <name type="scientific">Desulfoferula mesophila</name>
    <dbReference type="NCBI Taxonomy" id="3058419"/>
    <lineage>
        <taxon>Bacteria</taxon>
        <taxon>Pseudomonadati</taxon>
        <taxon>Thermodesulfobacteriota</taxon>
        <taxon>Desulfarculia</taxon>
        <taxon>Desulfarculales</taxon>
        <taxon>Desulfarculaceae</taxon>
        <taxon>Desulfoferula</taxon>
    </lineage>
</organism>
<feature type="transmembrane region" description="Helical" evidence="6">
    <location>
        <begin position="104"/>
        <end position="125"/>
    </location>
</feature>
<evidence type="ECO:0000313" key="8">
    <source>
        <dbReference type="EMBL" id="BEQ15835.1"/>
    </source>
</evidence>
<evidence type="ECO:0000313" key="9">
    <source>
        <dbReference type="Proteomes" id="UP001366166"/>
    </source>
</evidence>
<keyword evidence="9" id="KW-1185">Reference proteome</keyword>
<reference evidence="9" key="1">
    <citation type="journal article" date="2023" name="Arch. Microbiol.">
        <title>Desulfoferula mesophilus gen. nov. sp. nov., a mesophilic sulfate-reducing bacterium isolated from a brackish lake sediment.</title>
        <authorList>
            <person name="Watanabe T."/>
            <person name="Yabe T."/>
            <person name="Tsuji J.M."/>
            <person name="Fukui M."/>
        </authorList>
    </citation>
    <scope>NUCLEOTIDE SEQUENCE [LARGE SCALE GENOMIC DNA]</scope>
    <source>
        <strain evidence="9">12FAK</strain>
    </source>
</reference>
<feature type="transmembrane region" description="Helical" evidence="6">
    <location>
        <begin position="189"/>
        <end position="214"/>
    </location>
</feature>
<keyword evidence="3 6" id="KW-1133">Transmembrane helix</keyword>
<evidence type="ECO:0000256" key="3">
    <source>
        <dbReference type="ARBA" id="ARBA00022989"/>
    </source>
</evidence>
<dbReference type="RefSeq" id="WP_338600845.1">
    <property type="nucleotide sequence ID" value="NZ_AP028679.1"/>
</dbReference>
<dbReference type="InterPro" id="IPR006977">
    <property type="entry name" value="Yip1_dom"/>
</dbReference>
<evidence type="ECO:0000256" key="1">
    <source>
        <dbReference type="ARBA" id="ARBA00004141"/>
    </source>
</evidence>
<sequence length="267" mass="28518">MGVFCPFCGSGVDPAQAQPGELPGTVRCPTCRQEIDLPGAAPPPGPAPLVPHLPGFPGQEPETPSGSYAAWEGEGGFFSRLLRTIGLVLFHPVRFFSAPARPGYAWALSFALILGTLGQACNVLWGHGLGQQYVTLRSAVLGLVFAPLMVLISVFFTTWVLHFSLWILRGAHNGVRATFRVMAYGQATSLLLALPYLGIFLAAVWGMVVAIGGLAAAHGTGRWRVFWALVLPLALLLGLIATITLVMFAVGLGSFFLERMQDFRGTI</sequence>
<evidence type="ECO:0000256" key="6">
    <source>
        <dbReference type="SAM" id="Phobius"/>
    </source>
</evidence>
<gene>
    <name evidence="8" type="ORF">FAK_29010</name>
</gene>